<name>A0A4R7KU64_9CLOT</name>
<dbReference type="SMART" id="SM00849">
    <property type="entry name" value="Lactamase_B"/>
    <property type="match status" value="1"/>
</dbReference>
<evidence type="ECO:0000259" key="1">
    <source>
        <dbReference type="SMART" id="SM00849"/>
    </source>
</evidence>
<accession>A0A4R7KU64</accession>
<dbReference type="PANTHER" id="PTHR47619">
    <property type="entry name" value="METALLO-HYDROLASE YYCJ-RELATED"/>
    <property type="match status" value="1"/>
</dbReference>
<dbReference type="AlphaFoldDB" id="A0A4R7KU64"/>
<proteinExistence type="predicted"/>
<organism evidence="2 3">
    <name type="scientific">Fonticella tunisiensis</name>
    <dbReference type="NCBI Taxonomy" id="1096341"/>
    <lineage>
        <taxon>Bacteria</taxon>
        <taxon>Bacillati</taxon>
        <taxon>Bacillota</taxon>
        <taxon>Clostridia</taxon>
        <taxon>Eubacteriales</taxon>
        <taxon>Clostridiaceae</taxon>
        <taxon>Fonticella</taxon>
    </lineage>
</organism>
<feature type="domain" description="Metallo-beta-lactamase" evidence="1">
    <location>
        <begin position="11"/>
        <end position="216"/>
    </location>
</feature>
<reference evidence="2 3" key="1">
    <citation type="submission" date="2019-03" db="EMBL/GenBank/DDBJ databases">
        <title>Genomic Encyclopedia of Type Strains, Phase IV (KMG-IV): sequencing the most valuable type-strain genomes for metagenomic binning, comparative biology and taxonomic classification.</title>
        <authorList>
            <person name="Goeker M."/>
        </authorList>
    </citation>
    <scope>NUCLEOTIDE SEQUENCE [LARGE SCALE GENOMIC DNA]</scope>
    <source>
        <strain evidence="2 3">DSM 24455</strain>
    </source>
</reference>
<dbReference type="Pfam" id="PF00753">
    <property type="entry name" value="Lactamase_B"/>
    <property type="match status" value="1"/>
</dbReference>
<dbReference type="Gene3D" id="3.60.15.10">
    <property type="entry name" value="Ribonuclease Z/Hydroxyacylglutathione hydrolase-like"/>
    <property type="match status" value="1"/>
</dbReference>
<sequence length="263" mass="29246">MEFCSLYSGSSGNSLYVATERTKILVDAGLSGKKIQDGLKEIGVNPCEVDAILITHEHDDHIKSAGILSRRFNIPIYANTKTWEAMIDFIGDIREENIKVFESNVPYEIKDLTVIPFSIPHDAADPTGYSFVHGKNKISIATDIGHASEGVKNNIKDSDLILLESNHDVEMLKVGPYPYPLKRRVLGDSGHLSNEDAGKTIVEILNSKIKKVILGHLSKTNNYPELAYRTVLSILQMNGVRDGEDVEIDLAYRDRVGRIQIIK</sequence>
<keyword evidence="3" id="KW-1185">Reference proteome</keyword>
<evidence type="ECO:0000313" key="2">
    <source>
        <dbReference type="EMBL" id="TDT63254.1"/>
    </source>
</evidence>
<comment type="caution">
    <text evidence="2">The sequence shown here is derived from an EMBL/GenBank/DDBJ whole genome shotgun (WGS) entry which is preliminary data.</text>
</comment>
<dbReference type="InterPro" id="IPR036866">
    <property type="entry name" value="RibonucZ/Hydroxyglut_hydro"/>
</dbReference>
<protein>
    <submittedName>
        <fullName evidence="2">Phosphoribosyl 1,2-cyclic phosphodiesterase</fullName>
    </submittedName>
</protein>
<gene>
    <name evidence="2" type="ORF">EDD71_10213</name>
</gene>
<dbReference type="InterPro" id="IPR052533">
    <property type="entry name" value="WalJ/YycJ-like"/>
</dbReference>
<dbReference type="OrthoDB" id="9781189at2"/>
<dbReference type="RefSeq" id="WP_133626924.1">
    <property type="nucleotide sequence ID" value="NZ_SOAZ01000002.1"/>
</dbReference>
<dbReference type="EMBL" id="SOAZ01000002">
    <property type="protein sequence ID" value="TDT63254.1"/>
    <property type="molecule type" value="Genomic_DNA"/>
</dbReference>
<dbReference type="InterPro" id="IPR001279">
    <property type="entry name" value="Metallo-B-lactamas"/>
</dbReference>
<evidence type="ECO:0000313" key="3">
    <source>
        <dbReference type="Proteomes" id="UP000295325"/>
    </source>
</evidence>
<dbReference type="PANTHER" id="PTHR47619:SF1">
    <property type="entry name" value="EXODEOXYRIBONUCLEASE WALJ"/>
    <property type="match status" value="1"/>
</dbReference>
<dbReference type="Proteomes" id="UP000295325">
    <property type="component" value="Unassembled WGS sequence"/>
</dbReference>
<dbReference type="SUPFAM" id="SSF56281">
    <property type="entry name" value="Metallo-hydrolase/oxidoreductase"/>
    <property type="match status" value="1"/>
</dbReference>